<dbReference type="WBParaSite" id="TREG1_47370.1">
    <property type="protein sequence ID" value="TREG1_47370.1"/>
    <property type="gene ID" value="TREG1_47370"/>
</dbReference>
<dbReference type="SUPFAM" id="SSF47473">
    <property type="entry name" value="EF-hand"/>
    <property type="match status" value="1"/>
</dbReference>
<dbReference type="InterPro" id="IPR040250">
    <property type="entry name" value="Nucleobindin"/>
</dbReference>
<evidence type="ECO:0000259" key="5">
    <source>
        <dbReference type="PROSITE" id="PS50222"/>
    </source>
</evidence>
<keyword evidence="1 4" id="KW-0732">Signal</keyword>
<dbReference type="InterPro" id="IPR011992">
    <property type="entry name" value="EF-hand-dom_pair"/>
</dbReference>
<feature type="compositionally biased region" description="Low complexity" evidence="3">
    <location>
        <begin position="330"/>
        <end position="345"/>
    </location>
</feature>
<keyword evidence="2" id="KW-0106">Calcium</keyword>
<name>A0AA85JRS8_TRIRE</name>
<feature type="compositionally biased region" description="Low complexity" evidence="3">
    <location>
        <begin position="97"/>
        <end position="109"/>
    </location>
</feature>
<protein>
    <recommendedName>
        <fullName evidence="5">EF-hand domain-containing protein</fullName>
    </recommendedName>
</protein>
<feature type="domain" description="EF-hand" evidence="5">
    <location>
        <begin position="255"/>
        <end position="290"/>
    </location>
</feature>
<dbReference type="GO" id="GO:0005509">
    <property type="term" value="F:calcium ion binding"/>
    <property type="evidence" value="ECO:0007669"/>
    <property type="project" value="InterPro"/>
</dbReference>
<dbReference type="Pfam" id="PF13499">
    <property type="entry name" value="EF-hand_7"/>
    <property type="match status" value="1"/>
</dbReference>
<dbReference type="CDD" id="cd00051">
    <property type="entry name" value="EFh"/>
    <property type="match status" value="1"/>
</dbReference>
<feature type="region of interest" description="Disordered" evidence="3">
    <location>
        <begin position="313"/>
        <end position="345"/>
    </location>
</feature>
<proteinExistence type="predicted"/>
<organism evidence="6 7">
    <name type="scientific">Trichobilharzia regenti</name>
    <name type="common">Nasal bird schistosome</name>
    <dbReference type="NCBI Taxonomy" id="157069"/>
    <lineage>
        <taxon>Eukaryota</taxon>
        <taxon>Metazoa</taxon>
        <taxon>Spiralia</taxon>
        <taxon>Lophotrochozoa</taxon>
        <taxon>Platyhelminthes</taxon>
        <taxon>Trematoda</taxon>
        <taxon>Digenea</taxon>
        <taxon>Strigeidida</taxon>
        <taxon>Schistosomatoidea</taxon>
        <taxon>Schistosomatidae</taxon>
        <taxon>Trichobilharzia</taxon>
    </lineage>
</organism>
<dbReference type="PANTHER" id="PTHR19237">
    <property type="entry name" value="NUCLEOBINDIN"/>
    <property type="match status" value="1"/>
</dbReference>
<dbReference type="Gene3D" id="1.10.238.10">
    <property type="entry name" value="EF-hand"/>
    <property type="match status" value="1"/>
</dbReference>
<dbReference type="PROSITE" id="PS50222">
    <property type="entry name" value="EF_HAND_2"/>
    <property type="match status" value="2"/>
</dbReference>
<sequence length="345" mass="40179">MIYLVLIFLTVHCITSVPTVSGTGDEEQEEINNYKHYLEQAAKSLHLDPQTMASLKTLMTDSINAADYIRFWNSSLRDLSDETKRRIVEKLVEVHSQQKSQSDSDSESLGSKKKPSNMELVQKAVNRLRELDSLQEKQYEEHVAKEKAERVKQFLELPEEKRAEMIKHFKEEAAKHRKRPKVHQPGSDEQLKEYWEKQEGMERETFNPRTMFSEIDLDGDGYLSVEEVEAVLQRELDKVYDTKDPEFDPLEEKYDRNKMRQKFMEHYDTDGDYFVSLDEFTKGLESAAVKEDDEWKTAQDEEDMFETNEAELRRLASEAQQKQQAHVTEPSHPSSSSSSTPTPKV</sequence>
<evidence type="ECO:0000256" key="1">
    <source>
        <dbReference type="ARBA" id="ARBA00022729"/>
    </source>
</evidence>
<evidence type="ECO:0000256" key="3">
    <source>
        <dbReference type="SAM" id="MobiDB-lite"/>
    </source>
</evidence>
<dbReference type="AlphaFoldDB" id="A0AA85JRS8"/>
<evidence type="ECO:0000256" key="4">
    <source>
        <dbReference type="SAM" id="SignalP"/>
    </source>
</evidence>
<feature type="chain" id="PRO_5041716716" description="EF-hand domain-containing protein" evidence="4">
    <location>
        <begin position="17"/>
        <end position="345"/>
    </location>
</feature>
<dbReference type="GO" id="GO:0005793">
    <property type="term" value="C:endoplasmic reticulum-Golgi intermediate compartment"/>
    <property type="evidence" value="ECO:0007669"/>
    <property type="project" value="TreeGrafter"/>
</dbReference>
<reference evidence="6" key="1">
    <citation type="submission" date="2022-06" db="EMBL/GenBank/DDBJ databases">
        <authorList>
            <person name="Berger JAMES D."/>
            <person name="Berger JAMES D."/>
        </authorList>
    </citation>
    <scope>NUCLEOTIDE SEQUENCE [LARGE SCALE GENOMIC DNA]</scope>
</reference>
<dbReference type="Proteomes" id="UP000050795">
    <property type="component" value="Unassembled WGS sequence"/>
</dbReference>
<keyword evidence="6" id="KW-1185">Reference proteome</keyword>
<evidence type="ECO:0000313" key="6">
    <source>
        <dbReference type="Proteomes" id="UP000050795"/>
    </source>
</evidence>
<dbReference type="InterPro" id="IPR018247">
    <property type="entry name" value="EF_Hand_1_Ca_BS"/>
</dbReference>
<dbReference type="SMART" id="SM00054">
    <property type="entry name" value="EFh"/>
    <property type="match status" value="2"/>
</dbReference>
<feature type="signal peptide" evidence="4">
    <location>
        <begin position="1"/>
        <end position="16"/>
    </location>
</feature>
<reference evidence="7" key="2">
    <citation type="submission" date="2023-11" db="UniProtKB">
        <authorList>
            <consortium name="WormBaseParasite"/>
        </authorList>
    </citation>
    <scope>IDENTIFICATION</scope>
</reference>
<dbReference type="InterPro" id="IPR002048">
    <property type="entry name" value="EF_hand_dom"/>
</dbReference>
<evidence type="ECO:0000256" key="2">
    <source>
        <dbReference type="ARBA" id="ARBA00022837"/>
    </source>
</evidence>
<dbReference type="GO" id="GO:0070062">
    <property type="term" value="C:extracellular exosome"/>
    <property type="evidence" value="ECO:0007669"/>
    <property type="project" value="TreeGrafter"/>
</dbReference>
<accession>A0AA85JRS8</accession>
<dbReference type="PROSITE" id="PS00018">
    <property type="entry name" value="EF_HAND_1"/>
    <property type="match status" value="1"/>
</dbReference>
<dbReference type="PANTHER" id="PTHR19237:SF20">
    <property type="entry name" value="NUCLEOBINDIN 1"/>
    <property type="match status" value="1"/>
</dbReference>
<feature type="domain" description="EF-hand" evidence="5">
    <location>
        <begin position="203"/>
        <end position="238"/>
    </location>
</feature>
<evidence type="ECO:0000313" key="7">
    <source>
        <dbReference type="WBParaSite" id="TREG1_47370.1"/>
    </source>
</evidence>
<feature type="region of interest" description="Disordered" evidence="3">
    <location>
        <begin position="94"/>
        <end position="119"/>
    </location>
</feature>